<reference evidence="1" key="1">
    <citation type="submission" date="2023-10" db="EMBL/GenBank/DDBJ databases">
        <authorList>
            <person name="Chen Y."/>
            <person name="Shah S."/>
            <person name="Dougan E. K."/>
            <person name="Thang M."/>
            <person name="Chan C."/>
        </authorList>
    </citation>
    <scope>NUCLEOTIDE SEQUENCE [LARGE SCALE GENOMIC DNA]</scope>
</reference>
<name>A0ABN9WYD8_9DINO</name>
<evidence type="ECO:0000313" key="1">
    <source>
        <dbReference type="EMBL" id="CAK0890640.1"/>
    </source>
</evidence>
<comment type="caution">
    <text evidence="1">The sequence shown here is derived from an EMBL/GenBank/DDBJ whole genome shotgun (WGS) entry which is preliminary data.</text>
</comment>
<gene>
    <name evidence="1" type="ORF">PCOR1329_LOCUS70793</name>
</gene>
<accession>A0ABN9WYD8</accession>
<organism evidence="1 2">
    <name type="scientific">Prorocentrum cordatum</name>
    <dbReference type="NCBI Taxonomy" id="2364126"/>
    <lineage>
        <taxon>Eukaryota</taxon>
        <taxon>Sar</taxon>
        <taxon>Alveolata</taxon>
        <taxon>Dinophyceae</taxon>
        <taxon>Prorocentrales</taxon>
        <taxon>Prorocentraceae</taxon>
        <taxon>Prorocentrum</taxon>
    </lineage>
</organism>
<feature type="non-terminal residue" evidence="1">
    <location>
        <position position="1"/>
    </location>
</feature>
<protein>
    <submittedName>
        <fullName evidence="1">Uncharacterized protein</fullName>
    </submittedName>
</protein>
<keyword evidence="2" id="KW-1185">Reference proteome</keyword>
<proteinExistence type="predicted"/>
<feature type="non-terminal residue" evidence="1">
    <location>
        <position position="120"/>
    </location>
</feature>
<sequence>QVDLFGAKDVQTPAKLTWKLPTPFGCPVICIDKLELDQAGKMKLECSTDKVYKDLKVEVKSDLVDPSKVTAHCTYTGLKGYQMKLDAPPVDPANFTAEVTYAHGPCTVGAKCSSKTLTAP</sequence>
<dbReference type="EMBL" id="CAUYUJ010019373">
    <property type="protein sequence ID" value="CAK0890640.1"/>
    <property type="molecule type" value="Genomic_DNA"/>
</dbReference>
<dbReference type="Proteomes" id="UP001189429">
    <property type="component" value="Unassembled WGS sequence"/>
</dbReference>
<evidence type="ECO:0000313" key="2">
    <source>
        <dbReference type="Proteomes" id="UP001189429"/>
    </source>
</evidence>